<dbReference type="CDD" id="cd01285">
    <property type="entry name" value="nucleoside_deaminase"/>
    <property type="match status" value="1"/>
</dbReference>
<dbReference type="GO" id="GO:0005634">
    <property type="term" value="C:nucleus"/>
    <property type="evidence" value="ECO:0007669"/>
    <property type="project" value="TreeGrafter"/>
</dbReference>
<dbReference type="PANTHER" id="PTHR11079:SF156">
    <property type="entry name" value="INACTIVE TRNA-SPECIFIC ADENOSINE DEAMINASE-LIKE PROTEIN 3-RELATED"/>
    <property type="match status" value="1"/>
</dbReference>
<comment type="similarity">
    <text evidence="2">Belongs to the cytidine and deoxycytidylate deaminase family. ADAT3 subfamily.</text>
</comment>
<comment type="caution">
    <text evidence="4">The sequence shown here is derived from an EMBL/GenBank/DDBJ whole genome shotgun (WGS) entry which is preliminary data.</text>
</comment>
<evidence type="ECO:0000256" key="2">
    <source>
        <dbReference type="ARBA" id="ARBA00038160"/>
    </source>
</evidence>
<reference evidence="4" key="2">
    <citation type="submission" date="2021-10" db="EMBL/GenBank/DDBJ databases">
        <title>Phylogenomics reveals ancestral predisposition of the termite-cultivated fungus Termitomyces towards a domesticated lifestyle.</title>
        <authorList>
            <person name="Auxier B."/>
            <person name="Grum-Grzhimaylo A."/>
            <person name="Cardenas M.E."/>
            <person name="Lodge J.D."/>
            <person name="Laessoe T."/>
            <person name="Pedersen O."/>
            <person name="Smith M.E."/>
            <person name="Kuyper T.W."/>
            <person name="Franco-Molano E.A."/>
            <person name="Baroni T.J."/>
            <person name="Aanen D.K."/>
        </authorList>
    </citation>
    <scope>NUCLEOTIDE SEQUENCE</scope>
    <source>
        <strain evidence="4">D49</strain>
    </source>
</reference>
<dbReference type="Proteomes" id="UP000717328">
    <property type="component" value="Unassembled WGS sequence"/>
</dbReference>
<dbReference type="EMBL" id="JABCKI010005772">
    <property type="protein sequence ID" value="KAG5638252.1"/>
    <property type="molecule type" value="Genomic_DNA"/>
</dbReference>
<feature type="domain" description="CMP/dCMP-type deaminase" evidence="3">
    <location>
        <begin position="104"/>
        <end position="248"/>
    </location>
</feature>
<evidence type="ECO:0000313" key="4">
    <source>
        <dbReference type="EMBL" id="KAG5638252.1"/>
    </source>
</evidence>
<protein>
    <recommendedName>
        <fullName evidence="3">CMP/dCMP-type deaminase domain-containing protein</fullName>
    </recommendedName>
</protein>
<dbReference type="InterPro" id="IPR016193">
    <property type="entry name" value="Cytidine_deaminase-like"/>
</dbReference>
<dbReference type="GO" id="GO:0008033">
    <property type="term" value="P:tRNA processing"/>
    <property type="evidence" value="ECO:0007669"/>
    <property type="project" value="UniProtKB-KW"/>
</dbReference>
<dbReference type="AlphaFoldDB" id="A0A9P7FTE5"/>
<evidence type="ECO:0000259" key="3">
    <source>
        <dbReference type="PROSITE" id="PS51747"/>
    </source>
</evidence>
<dbReference type="InterPro" id="IPR002125">
    <property type="entry name" value="CMP_dCMP_dom"/>
</dbReference>
<dbReference type="PROSITE" id="PS51747">
    <property type="entry name" value="CYT_DCMP_DEAMINASES_2"/>
    <property type="match status" value="1"/>
</dbReference>
<dbReference type="SUPFAM" id="SSF53927">
    <property type="entry name" value="Cytidine deaminase-like"/>
    <property type="match status" value="1"/>
</dbReference>
<name>A0A9P7FTE5_9AGAR</name>
<dbReference type="OrthoDB" id="3180714at2759"/>
<proteinExistence type="inferred from homology"/>
<evidence type="ECO:0000256" key="1">
    <source>
        <dbReference type="ARBA" id="ARBA00022694"/>
    </source>
</evidence>
<accession>A0A9P7FTE5</accession>
<keyword evidence="5" id="KW-1185">Reference proteome</keyword>
<reference evidence="4" key="1">
    <citation type="submission" date="2021-02" db="EMBL/GenBank/DDBJ databases">
        <authorList>
            <person name="Nieuwenhuis M."/>
            <person name="Van De Peppel L.J.J."/>
        </authorList>
    </citation>
    <scope>NUCLEOTIDE SEQUENCE</scope>
    <source>
        <strain evidence="4">D49</strain>
    </source>
</reference>
<dbReference type="PANTHER" id="PTHR11079">
    <property type="entry name" value="CYTOSINE DEAMINASE FAMILY MEMBER"/>
    <property type="match status" value="1"/>
</dbReference>
<keyword evidence="1" id="KW-0819">tRNA processing</keyword>
<dbReference type="GO" id="GO:0005737">
    <property type="term" value="C:cytoplasm"/>
    <property type="evidence" value="ECO:0007669"/>
    <property type="project" value="TreeGrafter"/>
</dbReference>
<organism evidence="4 5">
    <name type="scientific">Sphagnurus paluster</name>
    <dbReference type="NCBI Taxonomy" id="117069"/>
    <lineage>
        <taxon>Eukaryota</taxon>
        <taxon>Fungi</taxon>
        <taxon>Dikarya</taxon>
        <taxon>Basidiomycota</taxon>
        <taxon>Agaricomycotina</taxon>
        <taxon>Agaricomycetes</taxon>
        <taxon>Agaricomycetidae</taxon>
        <taxon>Agaricales</taxon>
        <taxon>Tricholomatineae</taxon>
        <taxon>Lyophyllaceae</taxon>
        <taxon>Sphagnurus</taxon>
    </lineage>
</organism>
<dbReference type="Pfam" id="PF00383">
    <property type="entry name" value="dCMP_cyt_deam_1"/>
    <property type="match status" value="1"/>
</dbReference>
<dbReference type="GO" id="GO:0052717">
    <property type="term" value="F:tRNA-specific adenosine-34 deaminase activity"/>
    <property type="evidence" value="ECO:0007669"/>
    <property type="project" value="TreeGrafter"/>
</dbReference>
<gene>
    <name evidence="4" type="ORF">H0H81_001021</name>
</gene>
<dbReference type="Gene3D" id="3.40.140.10">
    <property type="entry name" value="Cytidine Deaminase, domain 2"/>
    <property type="match status" value="1"/>
</dbReference>
<sequence length="292" mass="31911">MLKWLKSAGLETPDLGHLKRIRKQQPSLETTTPTTTLLLVTTLTAPSPPTPPPELGLPPPYVVRVPSTPALTPPVLKLKCTLWPTLFTPPRKGEAEPWTRGRARWAWEAMQAAVEAAKQANKTGELPIAAYIAAPYDDDEGGTKQKELTFVAHDTRVSSAHPLRHAVINVVRQMADYRARSSSLASTPTPSDATEDEVGRNGTNYLLTSLTVFTTHEPCIMCSMALIHSRVKEVVFLHPMPRTGGCGGAACLPTLKGINHRFGIGEWKRGHCEGLGLMPKQEELYVDETIDA</sequence>
<evidence type="ECO:0000313" key="5">
    <source>
        <dbReference type="Proteomes" id="UP000717328"/>
    </source>
</evidence>